<dbReference type="InterPro" id="IPR011009">
    <property type="entry name" value="Kinase-like_dom_sf"/>
</dbReference>
<evidence type="ECO:0000259" key="1">
    <source>
        <dbReference type="Pfam" id="PF01636"/>
    </source>
</evidence>
<name>A0A3N1MC30_9PROT</name>
<keyword evidence="3" id="KW-1185">Reference proteome</keyword>
<dbReference type="EMBL" id="RJKX01000013">
    <property type="protein sequence ID" value="ROQ00267.1"/>
    <property type="molecule type" value="Genomic_DNA"/>
</dbReference>
<keyword evidence="2" id="KW-0808">Transferase</keyword>
<dbReference type="InterPro" id="IPR002575">
    <property type="entry name" value="Aminoglycoside_PTrfase"/>
</dbReference>
<dbReference type="Proteomes" id="UP000278222">
    <property type="component" value="Unassembled WGS sequence"/>
</dbReference>
<keyword evidence="2" id="KW-0418">Kinase</keyword>
<dbReference type="AlphaFoldDB" id="A0A3N1MC30"/>
<evidence type="ECO:0000313" key="3">
    <source>
        <dbReference type="Proteomes" id="UP000278222"/>
    </source>
</evidence>
<dbReference type="Gene3D" id="3.90.1200.10">
    <property type="match status" value="1"/>
</dbReference>
<feature type="domain" description="Aminoglycoside phosphotransferase" evidence="1">
    <location>
        <begin position="9"/>
        <end position="207"/>
    </location>
</feature>
<sequence length="248" mass="26156">MLLFGGTDIVRIPHHPLVASRFELARRAVAILRDRLPVAIPEPRAHAGPPALETYPLLPGRAPRPADAGPALVSDLVGFLVALHGTPPALLAQGGIVPGFWADFLDHAARLSADRVPDAGVLAMIRRDVAVARDTDGALPATPVHYDLHPGNMLVAGDPARLAGVIDFADLSIDDPHWDFRHLGDLGPEFLSAVIDGYEAATGRSLSRARIGRLANCRRGLDHAKRALLDRLGSGATSGCTVPPATPS</sequence>
<gene>
    <name evidence="2" type="ORF">EDC65_2063</name>
</gene>
<dbReference type="RefSeq" id="WP_170216440.1">
    <property type="nucleotide sequence ID" value="NZ_AP019700.1"/>
</dbReference>
<accession>A0A3N1MC30</accession>
<organism evidence="2 3">
    <name type="scientific">Stella humosa</name>
    <dbReference type="NCBI Taxonomy" id="94"/>
    <lineage>
        <taxon>Bacteria</taxon>
        <taxon>Pseudomonadati</taxon>
        <taxon>Pseudomonadota</taxon>
        <taxon>Alphaproteobacteria</taxon>
        <taxon>Rhodospirillales</taxon>
        <taxon>Stellaceae</taxon>
        <taxon>Stella</taxon>
    </lineage>
</organism>
<protein>
    <submittedName>
        <fullName evidence="2">Aminoglycoside phosphotransferase (APT) family kinase protein</fullName>
    </submittedName>
</protein>
<evidence type="ECO:0000313" key="2">
    <source>
        <dbReference type="EMBL" id="ROQ00267.1"/>
    </source>
</evidence>
<proteinExistence type="predicted"/>
<dbReference type="Pfam" id="PF01636">
    <property type="entry name" value="APH"/>
    <property type="match status" value="1"/>
</dbReference>
<dbReference type="SUPFAM" id="SSF56112">
    <property type="entry name" value="Protein kinase-like (PK-like)"/>
    <property type="match status" value="1"/>
</dbReference>
<comment type="caution">
    <text evidence="2">The sequence shown here is derived from an EMBL/GenBank/DDBJ whole genome shotgun (WGS) entry which is preliminary data.</text>
</comment>
<reference evidence="2 3" key="1">
    <citation type="submission" date="2018-11" db="EMBL/GenBank/DDBJ databases">
        <title>Genomic Encyclopedia of Type Strains, Phase IV (KMG-IV): sequencing the most valuable type-strain genomes for metagenomic binning, comparative biology and taxonomic classification.</title>
        <authorList>
            <person name="Goeker M."/>
        </authorList>
    </citation>
    <scope>NUCLEOTIDE SEQUENCE [LARGE SCALE GENOMIC DNA]</scope>
    <source>
        <strain evidence="2 3">DSM 5900</strain>
    </source>
</reference>
<dbReference type="GO" id="GO:0016301">
    <property type="term" value="F:kinase activity"/>
    <property type="evidence" value="ECO:0007669"/>
    <property type="project" value="UniProtKB-KW"/>
</dbReference>